<feature type="transmembrane region" description="Helical" evidence="13">
    <location>
        <begin position="293"/>
        <end position="312"/>
    </location>
</feature>
<keyword evidence="10" id="KW-0406">Ion transport</keyword>
<comment type="subcellular location">
    <subcellularLocation>
        <location evidence="2">Cell membrane</location>
        <topology evidence="2">Multi-pass membrane protein</topology>
    </subcellularLocation>
</comment>
<feature type="transmembrane region" description="Helical" evidence="13">
    <location>
        <begin position="376"/>
        <end position="398"/>
    </location>
</feature>
<feature type="transmembrane region" description="Helical" evidence="13">
    <location>
        <begin position="20"/>
        <end position="39"/>
    </location>
</feature>
<feature type="transmembrane region" description="Helical" evidence="13">
    <location>
        <begin position="436"/>
        <end position="455"/>
    </location>
</feature>
<comment type="function">
    <text evidence="1">Multidrug efflux pump.</text>
</comment>
<feature type="transmembrane region" description="Helical" evidence="13">
    <location>
        <begin position="132"/>
        <end position="152"/>
    </location>
</feature>
<protein>
    <recommendedName>
        <fullName evidence="4">Probable multidrug resistance protein NorM</fullName>
    </recommendedName>
    <alternativeName>
        <fullName evidence="12">Multidrug-efflux transporter</fullName>
    </alternativeName>
</protein>
<evidence type="ECO:0000256" key="2">
    <source>
        <dbReference type="ARBA" id="ARBA00004651"/>
    </source>
</evidence>
<evidence type="ECO:0000256" key="1">
    <source>
        <dbReference type="ARBA" id="ARBA00003408"/>
    </source>
</evidence>
<keyword evidence="5" id="KW-0813">Transport</keyword>
<evidence type="ECO:0000313" key="14">
    <source>
        <dbReference type="EMBL" id="MCT2589001.1"/>
    </source>
</evidence>
<evidence type="ECO:0000256" key="3">
    <source>
        <dbReference type="ARBA" id="ARBA00010199"/>
    </source>
</evidence>
<name>A0ABT2JMP1_9ACTN</name>
<feature type="transmembrane region" description="Helical" evidence="13">
    <location>
        <begin position="333"/>
        <end position="356"/>
    </location>
</feature>
<keyword evidence="7" id="KW-1003">Cell membrane</keyword>
<evidence type="ECO:0000256" key="10">
    <source>
        <dbReference type="ARBA" id="ARBA00023065"/>
    </source>
</evidence>
<feature type="transmembrane region" description="Helical" evidence="13">
    <location>
        <begin position="51"/>
        <end position="80"/>
    </location>
</feature>
<evidence type="ECO:0000313" key="15">
    <source>
        <dbReference type="Proteomes" id="UP001156389"/>
    </source>
</evidence>
<dbReference type="Pfam" id="PF01554">
    <property type="entry name" value="MatE"/>
    <property type="match status" value="2"/>
</dbReference>
<evidence type="ECO:0000256" key="13">
    <source>
        <dbReference type="SAM" id="Phobius"/>
    </source>
</evidence>
<dbReference type="RefSeq" id="WP_260215987.1">
    <property type="nucleotide sequence ID" value="NZ_JAJAGO010000002.1"/>
</dbReference>
<feature type="transmembrane region" description="Helical" evidence="13">
    <location>
        <begin position="410"/>
        <end position="430"/>
    </location>
</feature>
<evidence type="ECO:0000256" key="8">
    <source>
        <dbReference type="ARBA" id="ARBA00022692"/>
    </source>
</evidence>
<sequence length="474" mass="48476">MGSASEQSGAGPGPVRRRLLGLAAPVYLELLSGVVAGIVDTLWVSRLGVAAVGAVAVATTLENVLLGVILLANIGTTVVLAERLGRDPSAHVLPVVRAAGVLWLVITPVVAVGGLLGRERIAALFTGGNGEVFRLTVEFLAVSFPGIAVFFAQNVVDGVFKGAGDTRTPMRTAMLANSLILLLDPLLIYGFAGLPPLGVQGAALGTVLGRAVAFTVSVLLLRRLLRGLRQAPRTPHVPSPSTTSRPGPLNGTRAALRRVLAVGLPASGDFILRMGIAVALVGVVARFGEAPLAAYGIGTKVILFATMAFYAVRQAASILLARTGSAVPGAGAVIGRQALLIASVLAVGAGTALLLGGGPLLRAFSSDPEVIGEGRVLLRFLALYLVALAGVVSLGGVFMGGGLAGAMFRITLSGAAVQIPLAYGLSALPVLGVRGVWLSMVLGTASQYALSFSLFRRHFPGAPEPARRTRARAR</sequence>
<keyword evidence="15" id="KW-1185">Reference proteome</keyword>
<dbReference type="PANTHER" id="PTHR43298:SF2">
    <property type="entry name" value="FMN_FAD EXPORTER YEEO-RELATED"/>
    <property type="match status" value="1"/>
</dbReference>
<evidence type="ECO:0000256" key="5">
    <source>
        <dbReference type="ARBA" id="ARBA00022448"/>
    </source>
</evidence>
<dbReference type="InterPro" id="IPR048279">
    <property type="entry name" value="MdtK-like"/>
</dbReference>
<feature type="transmembrane region" description="Helical" evidence="13">
    <location>
        <begin position="173"/>
        <end position="192"/>
    </location>
</feature>
<keyword evidence="11 13" id="KW-0472">Membrane</keyword>
<keyword evidence="6" id="KW-0050">Antiport</keyword>
<feature type="transmembrane region" description="Helical" evidence="13">
    <location>
        <begin position="270"/>
        <end position="287"/>
    </location>
</feature>
<feature type="transmembrane region" description="Helical" evidence="13">
    <location>
        <begin position="92"/>
        <end position="112"/>
    </location>
</feature>
<gene>
    <name evidence="14" type="ORF">LHJ74_03465</name>
</gene>
<dbReference type="InterPro" id="IPR050222">
    <property type="entry name" value="MATE_MdtK"/>
</dbReference>
<evidence type="ECO:0000256" key="12">
    <source>
        <dbReference type="ARBA" id="ARBA00031636"/>
    </source>
</evidence>
<dbReference type="Proteomes" id="UP001156389">
    <property type="component" value="Unassembled WGS sequence"/>
</dbReference>
<evidence type="ECO:0000256" key="7">
    <source>
        <dbReference type="ARBA" id="ARBA00022475"/>
    </source>
</evidence>
<reference evidence="14 15" key="1">
    <citation type="submission" date="2021-10" db="EMBL/GenBank/DDBJ databases">
        <title>Streptomyces gossypii sp. nov., isolated from soil collected from cotton field.</title>
        <authorList>
            <person name="Ge X."/>
            <person name="Chen X."/>
            <person name="Liu W."/>
        </authorList>
    </citation>
    <scope>NUCLEOTIDE SEQUENCE [LARGE SCALE GENOMIC DNA]</scope>
    <source>
        <strain evidence="14 15">N2-109</strain>
    </source>
</reference>
<dbReference type="NCBIfam" id="TIGR00797">
    <property type="entry name" value="matE"/>
    <property type="match status" value="1"/>
</dbReference>
<dbReference type="PIRSF" id="PIRSF006603">
    <property type="entry name" value="DinF"/>
    <property type="match status" value="1"/>
</dbReference>
<comment type="caution">
    <text evidence="14">The sequence shown here is derived from an EMBL/GenBank/DDBJ whole genome shotgun (WGS) entry which is preliminary data.</text>
</comment>
<proteinExistence type="inferred from homology"/>
<dbReference type="PANTHER" id="PTHR43298">
    <property type="entry name" value="MULTIDRUG RESISTANCE PROTEIN NORM-RELATED"/>
    <property type="match status" value="1"/>
</dbReference>
<comment type="similarity">
    <text evidence="3">Belongs to the multi antimicrobial extrusion (MATE) (TC 2.A.66.1) family.</text>
</comment>
<keyword evidence="8 13" id="KW-0812">Transmembrane</keyword>
<evidence type="ECO:0000256" key="11">
    <source>
        <dbReference type="ARBA" id="ARBA00023136"/>
    </source>
</evidence>
<evidence type="ECO:0000256" key="6">
    <source>
        <dbReference type="ARBA" id="ARBA00022449"/>
    </source>
</evidence>
<dbReference type="InterPro" id="IPR002528">
    <property type="entry name" value="MATE_fam"/>
</dbReference>
<dbReference type="EMBL" id="JAJAGO010000002">
    <property type="protein sequence ID" value="MCT2589001.1"/>
    <property type="molecule type" value="Genomic_DNA"/>
</dbReference>
<organism evidence="14 15">
    <name type="scientific">Streptomyces gossypii</name>
    <dbReference type="NCBI Taxonomy" id="2883101"/>
    <lineage>
        <taxon>Bacteria</taxon>
        <taxon>Bacillati</taxon>
        <taxon>Actinomycetota</taxon>
        <taxon>Actinomycetes</taxon>
        <taxon>Kitasatosporales</taxon>
        <taxon>Streptomycetaceae</taxon>
        <taxon>Streptomyces</taxon>
    </lineage>
</organism>
<keyword evidence="9 13" id="KW-1133">Transmembrane helix</keyword>
<accession>A0ABT2JMP1</accession>
<evidence type="ECO:0000256" key="4">
    <source>
        <dbReference type="ARBA" id="ARBA00020268"/>
    </source>
</evidence>
<evidence type="ECO:0000256" key="9">
    <source>
        <dbReference type="ARBA" id="ARBA00022989"/>
    </source>
</evidence>
<feature type="transmembrane region" description="Helical" evidence="13">
    <location>
        <begin position="198"/>
        <end position="221"/>
    </location>
</feature>